<evidence type="ECO:0000256" key="2">
    <source>
        <dbReference type="ARBA" id="ARBA00023002"/>
    </source>
</evidence>
<sequence length="341" mass="36828">MSNNKMSENSMSQNKPVIAVTLGDPGGIGPELIAKLFAENEVFADTHTVLIGDRWLWEEGQRVVGVNLDLPEVTSFAEVREHDSPVFLEMDTVAREQTAYAEANEHGGASVLAVLDRCIEGYKAGEVDGICFGPLNKYAMKLGGLGHEDELHWFVNKLGVTDFFSEFNTLGTLWTSRISSHVPLKDAHTYITEERIISAATLIHDTLRKAGFAEPRVAVAGFNPHAGEGGTCGREEIDIIAPAVEKCRAQGYSIVGPFPADTIFLKARDGELDAVVTMFHDQGQIAIKMLGFHEGVTILGGLPVPVGSPAHGTAYDIAGQNKANLTPTRNAFNLVKAMCSH</sequence>
<dbReference type="RefSeq" id="WP_234986924.1">
    <property type="nucleotide sequence ID" value="NZ_BJXU01000063.1"/>
</dbReference>
<dbReference type="PANTHER" id="PTHR30004">
    <property type="entry name" value="4-HYDROXYTHREONINE-4-PHOSPHATE DEHYDROGENASE"/>
    <property type="match status" value="1"/>
</dbReference>
<dbReference type="Proteomes" id="UP000184123">
    <property type="component" value="Unassembled WGS sequence"/>
</dbReference>
<proteinExistence type="predicted"/>
<accession>A0A1M7GM03</accession>
<evidence type="ECO:0000256" key="3">
    <source>
        <dbReference type="ARBA" id="ARBA00023027"/>
    </source>
</evidence>
<organism evidence="5 6">
    <name type="scientific">Halomonas cupida</name>
    <dbReference type="NCBI Taxonomy" id="44933"/>
    <lineage>
        <taxon>Bacteria</taxon>
        <taxon>Pseudomonadati</taxon>
        <taxon>Pseudomonadota</taxon>
        <taxon>Gammaproteobacteria</taxon>
        <taxon>Oceanospirillales</taxon>
        <taxon>Halomonadaceae</taxon>
        <taxon>Halomonas</taxon>
    </lineage>
</organism>
<dbReference type="Pfam" id="PF04166">
    <property type="entry name" value="PdxA"/>
    <property type="match status" value="1"/>
</dbReference>
<keyword evidence="7" id="KW-1185">Reference proteome</keyword>
<dbReference type="AlphaFoldDB" id="A0A1M7GM03"/>
<dbReference type="GO" id="GO:0046872">
    <property type="term" value="F:metal ion binding"/>
    <property type="evidence" value="ECO:0007669"/>
    <property type="project" value="UniProtKB-KW"/>
</dbReference>
<dbReference type="GO" id="GO:0051287">
    <property type="term" value="F:NAD binding"/>
    <property type="evidence" value="ECO:0007669"/>
    <property type="project" value="InterPro"/>
</dbReference>
<reference evidence="5 6" key="1">
    <citation type="submission" date="2016-11" db="EMBL/GenBank/DDBJ databases">
        <authorList>
            <person name="Jaros S."/>
            <person name="Januszkiewicz K."/>
            <person name="Wedrychowicz H."/>
        </authorList>
    </citation>
    <scope>NUCLEOTIDE SEQUENCE [LARGE SCALE GENOMIC DNA]</scope>
    <source>
        <strain evidence="5 6">DSM 4740</strain>
    </source>
</reference>
<dbReference type="Gene3D" id="3.40.718.10">
    <property type="entry name" value="Isopropylmalate Dehydrogenase"/>
    <property type="match status" value="1"/>
</dbReference>
<evidence type="ECO:0000313" key="5">
    <source>
        <dbReference type="EMBL" id="SHM17313.1"/>
    </source>
</evidence>
<protein>
    <submittedName>
        <fullName evidence="4 5">4-hydroxythreonine-4-phosphate dehydrogenase</fullName>
    </submittedName>
</protein>
<dbReference type="PANTHER" id="PTHR30004:SF3">
    <property type="entry name" value="4-HYDROXYTHREONINE-4-PHOSPHATE DEHYDROGENASE 2-RELATED"/>
    <property type="match status" value="1"/>
</dbReference>
<evidence type="ECO:0000313" key="7">
    <source>
        <dbReference type="Proteomes" id="UP000321726"/>
    </source>
</evidence>
<dbReference type="InterPro" id="IPR005255">
    <property type="entry name" value="PdxA_fam"/>
</dbReference>
<dbReference type="EMBL" id="FRCA01000005">
    <property type="protein sequence ID" value="SHM17313.1"/>
    <property type="molecule type" value="Genomic_DNA"/>
</dbReference>
<evidence type="ECO:0000313" key="4">
    <source>
        <dbReference type="EMBL" id="GEN23858.1"/>
    </source>
</evidence>
<keyword evidence="1" id="KW-0479">Metal-binding</keyword>
<reference evidence="4 7" key="2">
    <citation type="submission" date="2019-07" db="EMBL/GenBank/DDBJ databases">
        <title>Whole genome shotgun sequence of Halomonas cupida NBRC 102219.</title>
        <authorList>
            <person name="Hosoyama A."/>
            <person name="Uohara A."/>
            <person name="Ohji S."/>
            <person name="Ichikawa N."/>
        </authorList>
    </citation>
    <scope>NUCLEOTIDE SEQUENCE [LARGE SCALE GENOMIC DNA]</scope>
    <source>
        <strain evidence="4 7">NBRC 102219</strain>
    </source>
</reference>
<dbReference type="GO" id="GO:0016491">
    <property type="term" value="F:oxidoreductase activity"/>
    <property type="evidence" value="ECO:0007669"/>
    <property type="project" value="UniProtKB-KW"/>
</dbReference>
<dbReference type="SUPFAM" id="SSF53659">
    <property type="entry name" value="Isocitrate/Isopropylmalate dehydrogenase-like"/>
    <property type="match status" value="1"/>
</dbReference>
<dbReference type="STRING" id="44933.SAMN05660971_02401"/>
<keyword evidence="3" id="KW-0520">NAD</keyword>
<dbReference type="Proteomes" id="UP000321726">
    <property type="component" value="Unassembled WGS sequence"/>
</dbReference>
<dbReference type="EMBL" id="BJXU01000063">
    <property type="protein sequence ID" value="GEN23858.1"/>
    <property type="molecule type" value="Genomic_DNA"/>
</dbReference>
<evidence type="ECO:0000313" key="6">
    <source>
        <dbReference type="Proteomes" id="UP000184123"/>
    </source>
</evidence>
<evidence type="ECO:0000256" key="1">
    <source>
        <dbReference type="ARBA" id="ARBA00022723"/>
    </source>
</evidence>
<keyword evidence="2" id="KW-0560">Oxidoreductase</keyword>
<name>A0A1M7GM03_9GAMM</name>
<gene>
    <name evidence="4" type="primary">pdxA2</name>
    <name evidence="4" type="ORF">HCU01_18070</name>
    <name evidence="5" type="ORF">SAMN05660971_02401</name>
</gene>